<evidence type="ECO:0000313" key="1">
    <source>
        <dbReference type="EMBL" id="EFW29307.1"/>
    </source>
</evidence>
<dbReference type="STRING" id="749551.HMPREF9555_01527"/>
<gene>
    <name evidence="1" type="ORF">HMPREF9555_01527</name>
</gene>
<name>E7N3F1_9FIRM</name>
<reference evidence="1 2" key="1">
    <citation type="submission" date="2010-08" db="EMBL/GenBank/DDBJ databases">
        <authorList>
            <person name="Weinstock G."/>
            <person name="Sodergren E."/>
            <person name="Clifton S."/>
            <person name="Fulton L."/>
            <person name="Fulton B."/>
            <person name="Courtney L."/>
            <person name="Fronick C."/>
            <person name="Harrison M."/>
            <person name="Strong C."/>
            <person name="Farmer C."/>
            <person name="Delahaunty K."/>
            <person name="Markovic C."/>
            <person name="Hall O."/>
            <person name="Minx P."/>
            <person name="Tomlinson C."/>
            <person name="Mitreva M."/>
            <person name="Hou S."/>
            <person name="Chen J."/>
            <person name="Wollam A."/>
            <person name="Pepin K.H."/>
            <person name="Johnson M."/>
            <person name="Bhonagiri V."/>
            <person name="Zhang X."/>
            <person name="Suruliraj S."/>
            <person name="Warren W."/>
            <person name="Chinwalla A."/>
            <person name="Mardis E.R."/>
            <person name="Wilson R.K."/>
        </authorList>
    </citation>
    <scope>NUCLEOTIDE SEQUENCE [LARGE SCALE GENOMIC DNA]</scope>
    <source>
        <strain evidence="1 2">F0399</strain>
    </source>
</reference>
<protein>
    <submittedName>
        <fullName evidence="1">Uncharacterized protein</fullName>
    </submittedName>
</protein>
<dbReference type="EMBL" id="AECV01000031">
    <property type="protein sequence ID" value="EFW29307.1"/>
    <property type="molecule type" value="Genomic_DNA"/>
</dbReference>
<proteinExistence type="predicted"/>
<dbReference type="Proteomes" id="UP000004633">
    <property type="component" value="Unassembled WGS sequence"/>
</dbReference>
<sequence length="109" mass="12449">MLRVLHRIEILDKYTVREIQPRSTSRALISQTLTTCLETNQSGEDSIREIEAYLLSTGWEVKKIKAITGTHPLSAKKDRYIAVVETAKNDSYNPVVVIKYDDTLTRLNL</sequence>
<dbReference type="AlphaFoldDB" id="E7N3F1"/>
<accession>E7N3F1</accession>
<evidence type="ECO:0000313" key="2">
    <source>
        <dbReference type="Proteomes" id="UP000004633"/>
    </source>
</evidence>
<dbReference type="HOGENOM" id="CLU_2182122_0_0_9"/>
<comment type="caution">
    <text evidence="1">The sequence shown here is derived from an EMBL/GenBank/DDBJ whole genome shotgun (WGS) entry which is preliminary data.</text>
</comment>
<organism evidence="1 2">
    <name type="scientific">Selenomonas artemidis F0399</name>
    <dbReference type="NCBI Taxonomy" id="749551"/>
    <lineage>
        <taxon>Bacteria</taxon>
        <taxon>Bacillati</taxon>
        <taxon>Bacillota</taxon>
        <taxon>Negativicutes</taxon>
        <taxon>Selenomonadales</taxon>
        <taxon>Selenomonadaceae</taxon>
        <taxon>Selenomonas</taxon>
    </lineage>
</organism>
<keyword evidence="2" id="KW-1185">Reference proteome</keyword>